<evidence type="ECO:0000256" key="4">
    <source>
        <dbReference type="ARBA" id="ARBA00025742"/>
    </source>
</evidence>
<reference evidence="6" key="2">
    <citation type="submission" date="2021-04" db="EMBL/GenBank/DDBJ databases">
        <authorList>
            <person name="Gilroy R."/>
        </authorList>
    </citation>
    <scope>NUCLEOTIDE SEQUENCE</scope>
    <source>
        <strain evidence="6">CHK191-13928</strain>
    </source>
</reference>
<evidence type="ECO:0000256" key="2">
    <source>
        <dbReference type="ARBA" id="ARBA00022801"/>
    </source>
</evidence>
<dbReference type="InterPro" id="IPR050884">
    <property type="entry name" value="CNP_phosphodiesterase-III"/>
</dbReference>
<evidence type="ECO:0000313" key="7">
    <source>
        <dbReference type="Proteomes" id="UP000886721"/>
    </source>
</evidence>
<dbReference type="CDD" id="cd07402">
    <property type="entry name" value="MPP_GpdQ"/>
    <property type="match status" value="1"/>
</dbReference>
<gene>
    <name evidence="6" type="ORF">H9735_07995</name>
</gene>
<feature type="domain" description="Calcineurin-like phosphoesterase" evidence="5">
    <location>
        <begin position="1"/>
        <end position="198"/>
    </location>
</feature>
<dbReference type="Proteomes" id="UP000886721">
    <property type="component" value="Unassembled WGS sequence"/>
</dbReference>
<reference evidence="6" key="1">
    <citation type="journal article" date="2021" name="PeerJ">
        <title>Extensive microbial diversity within the chicken gut microbiome revealed by metagenomics and culture.</title>
        <authorList>
            <person name="Gilroy R."/>
            <person name="Ravi A."/>
            <person name="Getino M."/>
            <person name="Pursley I."/>
            <person name="Horton D.L."/>
            <person name="Alikhan N.F."/>
            <person name="Baker D."/>
            <person name="Gharbi K."/>
            <person name="Hall N."/>
            <person name="Watson M."/>
            <person name="Adriaenssens E.M."/>
            <person name="Foster-Nyarko E."/>
            <person name="Jarju S."/>
            <person name="Secka A."/>
            <person name="Antonio M."/>
            <person name="Oren A."/>
            <person name="Chaudhuri R.R."/>
            <person name="La Ragione R."/>
            <person name="Hildebrand F."/>
            <person name="Pallen M.J."/>
        </authorList>
    </citation>
    <scope>NUCLEOTIDE SEQUENCE</scope>
    <source>
        <strain evidence="6">CHK191-13928</strain>
    </source>
</reference>
<dbReference type="Gene3D" id="3.30.750.180">
    <property type="entry name" value="GpdQ, beta-strand dimerisation domain"/>
    <property type="match status" value="1"/>
</dbReference>
<protein>
    <submittedName>
        <fullName evidence="6">Phosphodiesterase</fullName>
    </submittedName>
</protein>
<dbReference type="PANTHER" id="PTHR42988:SF2">
    <property type="entry name" value="CYCLIC NUCLEOTIDE PHOSPHODIESTERASE CBUA0032-RELATED"/>
    <property type="match status" value="1"/>
</dbReference>
<dbReference type="GO" id="GO:0046872">
    <property type="term" value="F:metal ion binding"/>
    <property type="evidence" value="ECO:0007669"/>
    <property type="project" value="UniProtKB-KW"/>
</dbReference>
<evidence type="ECO:0000256" key="1">
    <source>
        <dbReference type="ARBA" id="ARBA00022723"/>
    </source>
</evidence>
<comment type="similarity">
    <text evidence="4">Belongs to the cyclic nucleotide phosphodiesterase class-III family.</text>
</comment>
<proteinExistence type="inferred from homology"/>
<sequence length="291" mass="33650">MKIIQISDFHLRGDGKLSFQKADTRKSFQKMIDYFCSLKEYELPEFFIATGDLSEGGTREGYQIVREGFQKLPRPVFVVPGNHDKRDFFLEMFPEEAPAEKEIRPYICYTIDEYPVRIIVADTSKPNCHWGGASEEVMDWLKRKIIEYPEKPTIVFTHHPPFHTGLPAMDEGFDHAEQFAEILCEHENIHLCCGHMHTAIFTNWKGIPCTVCPSISMQMEVDFRHKNDAAVTNEERAENFKGGGDRFFLGNPGYLMHVLQDERINTYEITIPTGADYSGPWPFKYYEGEED</sequence>
<evidence type="ECO:0000256" key="3">
    <source>
        <dbReference type="ARBA" id="ARBA00023004"/>
    </source>
</evidence>
<keyword evidence="1" id="KW-0479">Metal-binding</keyword>
<dbReference type="PANTHER" id="PTHR42988">
    <property type="entry name" value="PHOSPHOHYDROLASE"/>
    <property type="match status" value="1"/>
</dbReference>
<dbReference type="InterPro" id="IPR029052">
    <property type="entry name" value="Metallo-depent_PP-like"/>
</dbReference>
<keyword evidence="2" id="KW-0378">Hydrolase</keyword>
<dbReference type="GO" id="GO:0004112">
    <property type="term" value="F:cyclic-nucleotide phosphodiesterase activity"/>
    <property type="evidence" value="ECO:0007669"/>
    <property type="project" value="InterPro"/>
</dbReference>
<dbReference type="Gene3D" id="3.60.21.40">
    <property type="entry name" value="GpdQ, catalytic alpha/beta sandwich domain"/>
    <property type="match status" value="1"/>
</dbReference>
<dbReference type="AlphaFoldDB" id="A0A9D2BAB5"/>
<comment type="caution">
    <text evidence="6">The sequence shown here is derived from an EMBL/GenBank/DDBJ whole genome shotgun (WGS) entry which is preliminary data.</text>
</comment>
<dbReference type="Pfam" id="PF00149">
    <property type="entry name" value="Metallophos"/>
    <property type="match status" value="1"/>
</dbReference>
<keyword evidence="3" id="KW-0408">Iron</keyword>
<dbReference type="InterPro" id="IPR042281">
    <property type="entry name" value="GpdQ_beta-strand"/>
</dbReference>
<organism evidence="6 7">
    <name type="scientific">Candidatus Anaerostipes excrementavium</name>
    <dbReference type="NCBI Taxonomy" id="2838463"/>
    <lineage>
        <taxon>Bacteria</taxon>
        <taxon>Bacillati</taxon>
        <taxon>Bacillota</taxon>
        <taxon>Clostridia</taxon>
        <taxon>Lachnospirales</taxon>
        <taxon>Lachnospiraceae</taxon>
        <taxon>Anaerostipes</taxon>
    </lineage>
</organism>
<dbReference type="SUPFAM" id="SSF56300">
    <property type="entry name" value="Metallo-dependent phosphatases"/>
    <property type="match status" value="1"/>
</dbReference>
<name>A0A9D2BAB5_9FIRM</name>
<dbReference type="EMBL" id="DXEM01000027">
    <property type="protein sequence ID" value="HIX68039.1"/>
    <property type="molecule type" value="Genomic_DNA"/>
</dbReference>
<dbReference type="InterPro" id="IPR004843">
    <property type="entry name" value="Calcineurin-like_PHP"/>
</dbReference>
<evidence type="ECO:0000313" key="6">
    <source>
        <dbReference type="EMBL" id="HIX68039.1"/>
    </source>
</evidence>
<dbReference type="InterPro" id="IPR042283">
    <property type="entry name" value="GpdQ_catalytic"/>
</dbReference>
<dbReference type="InterPro" id="IPR026575">
    <property type="entry name" value="GpdQ/CpdA-like"/>
</dbReference>
<evidence type="ECO:0000259" key="5">
    <source>
        <dbReference type="Pfam" id="PF00149"/>
    </source>
</evidence>
<accession>A0A9D2BAB5</accession>